<reference evidence="10" key="1">
    <citation type="submission" date="2018-05" db="EMBL/GenBank/DDBJ databases">
        <authorList>
            <person name="Lanie J.A."/>
            <person name="Ng W.-L."/>
            <person name="Kazmierczak K.M."/>
            <person name="Andrzejewski T.M."/>
            <person name="Davidsen T.M."/>
            <person name="Wayne K.J."/>
            <person name="Tettelin H."/>
            <person name="Glass J.I."/>
            <person name="Rusch D."/>
            <person name="Podicherti R."/>
            <person name="Tsui H.-C.T."/>
            <person name="Winkler M.E."/>
        </authorList>
    </citation>
    <scope>NUCLEOTIDE SEQUENCE</scope>
</reference>
<dbReference type="PROSITE" id="PS51177">
    <property type="entry name" value="LUMAZINE_BIND"/>
    <property type="match status" value="2"/>
</dbReference>
<dbReference type="GO" id="GO:0009231">
    <property type="term" value="P:riboflavin biosynthetic process"/>
    <property type="evidence" value="ECO:0007669"/>
    <property type="project" value="UniProtKB-KW"/>
</dbReference>
<evidence type="ECO:0000256" key="5">
    <source>
        <dbReference type="ARBA" id="ARBA00013950"/>
    </source>
</evidence>
<evidence type="ECO:0000256" key="1">
    <source>
        <dbReference type="ARBA" id="ARBA00000968"/>
    </source>
</evidence>
<evidence type="ECO:0000256" key="3">
    <source>
        <dbReference type="ARBA" id="ARBA00004887"/>
    </source>
</evidence>
<keyword evidence="6" id="KW-0686">Riboflavin biosynthesis</keyword>
<sequence>VRRDDLKKTSIVVSCSYKPDNILIGGSISCSGVCLTVTEKGIDRGKTYFSADISKETNERTTSKGWNIGTLLNLEPSLRIGDEIGGHFVYGHIDCTAKILSIERGKNSNIFSISYPKDYLGLIVKKGSICLDGISLTINKVKDEYFTVNIIPQTERLTTWSEIKANENINLELDMLSRYVFSYLEREGK</sequence>
<accession>A0A381UCD7</accession>
<organism evidence="10">
    <name type="scientific">marine metagenome</name>
    <dbReference type="NCBI Taxonomy" id="408172"/>
    <lineage>
        <taxon>unclassified sequences</taxon>
        <taxon>metagenomes</taxon>
        <taxon>ecological metagenomes</taxon>
    </lineage>
</organism>
<dbReference type="InterPro" id="IPR001783">
    <property type="entry name" value="Lumazine-bd"/>
</dbReference>
<keyword evidence="8" id="KW-0677">Repeat</keyword>
<comment type="function">
    <text evidence="2">Catalyzes the dismutation of two molecules of 6,7-dimethyl-8-ribityllumazine, resulting in the formation of riboflavin and 5-amino-6-(D-ribitylamino)uracil.</text>
</comment>
<comment type="pathway">
    <text evidence="3">Cofactor biosynthesis; riboflavin biosynthesis; riboflavin from 2-hydroxy-3-oxobutyl phosphate and 5-amino-6-(D-ribitylamino)uracil: step 2/2.</text>
</comment>
<dbReference type="PIRSF" id="PIRSF000498">
    <property type="entry name" value="Riboflavin_syn_A"/>
    <property type="match status" value="1"/>
</dbReference>
<evidence type="ECO:0000256" key="4">
    <source>
        <dbReference type="ARBA" id="ARBA00012827"/>
    </source>
</evidence>
<evidence type="ECO:0000256" key="7">
    <source>
        <dbReference type="ARBA" id="ARBA00022679"/>
    </source>
</evidence>
<evidence type="ECO:0000313" key="10">
    <source>
        <dbReference type="EMBL" id="SVA25614.1"/>
    </source>
</evidence>
<dbReference type="InterPro" id="IPR026017">
    <property type="entry name" value="Lumazine-bd_dom"/>
</dbReference>
<feature type="domain" description="Lumazine-binding" evidence="9">
    <location>
        <begin position="88"/>
        <end position="184"/>
    </location>
</feature>
<gene>
    <name evidence="10" type="ORF">METZ01_LOCUS78468</name>
</gene>
<dbReference type="InterPro" id="IPR017938">
    <property type="entry name" value="Riboflavin_synthase-like_b-brl"/>
</dbReference>
<evidence type="ECO:0000256" key="6">
    <source>
        <dbReference type="ARBA" id="ARBA00022619"/>
    </source>
</evidence>
<dbReference type="PANTHER" id="PTHR21098:SF12">
    <property type="entry name" value="RIBOFLAVIN SYNTHASE"/>
    <property type="match status" value="1"/>
</dbReference>
<keyword evidence="7" id="KW-0808">Transferase</keyword>
<dbReference type="AlphaFoldDB" id="A0A381UCD7"/>
<comment type="catalytic activity">
    <reaction evidence="1">
        <text>2 6,7-dimethyl-8-(1-D-ribityl)lumazine + H(+) = 5-amino-6-(D-ribitylamino)uracil + riboflavin</text>
        <dbReference type="Rhea" id="RHEA:20772"/>
        <dbReference type="ChEBI" id="CHEBI:15378"/>
        <dbReference type="ChEBI" id="CHEBI:15934"/>
        <dbReference type="ChEBI" id="CHEBI:57986"/>
        <dbReference type="ChEBI" id="CHEBI:58201"/>
        <dbReference type="EC" id="2.5.1.9"/>
    </reaction>
</comment>
<evidence type="ECO:0000256" key="2">
    <source>
        <dbReference type="ARBA" id="ARBA00002803"/>
    </source>
</evidence>
<feature type="non-terminal residue" evidence="10">
    <location>
        <position position="1"/>
    </location>
</feature>
<dbReference type="Gene3D" id="2.40.30.20">
    <property type="match status" value="2"/>
</dbReference>
<feature type="domain" description="Lumazine-binding" evidence="9">
    <location>
        <begin position="1"/>
        <end position="87"/>
    </location>
</feature>
<dbReference type="GO" id="GO:0004746">
    <property type="term" value="F:riboflavin synthase activity"/>
    <property type="evidence" value="ECO:0007669"/>
    <property type="project" value="UniProtKB-EC"/>
</dbReference>
<evidence type="ECO:0000256" key="8">
    <source>
        <dbReference type="ARBA" id="ARBA00022737"/>
    </source>
</evidence>
<dbReference type="CDD" id="cd00402">
    <property type="entry name" value="Riboflavin_synthase_like"/>
    <property type="match status" value="1"/>
</dbReference>
<dbReference type="PANTHER" id="PTHR21098">
    <property type="entry name" value="RIBOFLAVIN SYNTHASE ALPHA CHAIN"/>
    <property type="match status" value="1"/>
</dbReference>
<protein>
    <recommendedName>
        <fullName evidence="5">Riboflavin synthase</fullName>
        <ecNumber evidence="4">2.5.1.9</ecNumber>
    </recommendedName>
</protein>
<evidence type="ECO:0000259" key="9">
    <source>
        <dbReference type="PROSITE" id="PS51177"/>
    </source>
</evidence>
<dbReference type="EMBL" id="UINC01006120">
    <property type="protein sequence ID" value="SVA25614.1"/>
    <property type="molecule type" value="Genomic_DNA"/>
</dbReference>
<dbReference type="InterPro" id="IPR023366">
    <property type="entry name" value="ATP_synth_asu-like_sf"/>
</dbReference>
<dbReference type="EC" id="2.5.1.9" evidence="4"/>
<proteinExistence type="predicted"/>
<dbReference type="SUPFAM" id="SSF63380">
    <property type="entry name" value="Riboflavin synthase domain-like"/>
    <property type="match status" value="2"/>
</dbReference>
<dbReference type="NCBIfam" id="TIGR00187">
    <property type="entry name" value="ribE"/>
    <property type="match status" value="1"/>
</dbReference>
<dbReference type="Pfam" id="PF00677">
    <property type="entry name" value="Lum_binding"/>
    <property type="match status" value="2"/>
</dbReference>
<dbReference type="NCBIfam" id="NF006767">
    <property type="entry name" value="PRK09289.1"/>
    <property type="match status" value="1"/>
</dbReference>
<name>A0A381UCD7_9ZZZZ</name>